<evidence type="ECO:0008006" key="4">
    <source>
        <dbReference type="Google" id="ProtNLM"/>
    </source>
</evidence>
<feature type="transmembrane region" description="Helical" evidence="1">
    <location>
        <begin position="275"/>
        <end position="294"/>
    </location>
</feature>
<feature type="transmembrane region" description="Helical" evidence="1">
    <location>
        <begin position="57"/>
        <end position="76"/>
    </location>
</feature>
<keyword evidence="1" id="KW-1133">Transmembrane helix</keyword>
<feature type="transmembrane region" description="Helical" evidence="1">
    <location>
        <begin position="88"/>
        <end position="109"/>
    </location>
</feature>
<proteinExistence type="predicted"/>
<organism evidence="2 3">
    <name type="scientific">Micromonospora cathayae</name>
    <dbReference type="NCBI Taxonomy" id="3028804"/>
    <lineage>
        <taxon>Bacteria</taxon>
        <taxon>Bacillati</taxon>
        <taxon>Actinomycetota</taxon>
        <taxon>Actinomycetes</taxon>
        <taxon>Micromonosporales</taxon>
        <taxon>Micromonosporaceae</taxon>
        <taxon>Micromonospora</taxon>
    </lineage>
</organism>
<dbReference type="InterPro" id="IPR029058">
    <property type="entry name" value="AB_hydrolase_fold"/>
</dbReference>
<feature type="transmembrane region" description="Helical" evidence="1">
    <location>
        <begin position="512"/>
        <end position="536"/>
    </location>
</feature>
<dbReference type="RefSeq" id="WP_275029007.1">
    <property type="nucleotide sequence ID" value="NZ_CP118615.1"/>
</dbReference>
<dbReference type="EMBL" id="CP118615">
    <property type="protein sequence ID" value="WDZ82700.1"/>
    <property type="molecule type" value="Genomic_DNA"/>
</dbReference>
<evidence type="ECO:0000313" key="2">
    <source>
        <dbReference type="EMBL" id="WDZ82700.1"/>
    </source>
</evidence>
<feature type="transmembrane region" description="Helical" evidence="1">
    <location>
        <begin position="306"/>
        <end position="329"/>
    </location>
</feature>
<feature type="transmembrane region" description="Helical" evidence="1">
    <location>
        <begin position="141"/>
        <end position="160"/>
    </location>
</feature>
<keyword evidence="3" id="KW-1185">Reference proteome</keyword>
<dbReference type="SUPFAM" id="SSF53474">
    <property type="entry name" value="alpha/beta-Hydrolases"/>
    <property type="match status" value="1"/>
</dbReference>
<protein>
    <recommendedName>
        <fullName evidence="4">Integral membrane protein</fullName>
    </recommendedName>
</protein>
<evidence type="ECO:0000313" key="3">
    <source>
        <dbReference type="Proteomes" id="UP001219605"/>
    </source>
</evidence>
<name>A0ABY7ZI95_9ACTN</name>
<feature type="transmembrane region" description="Helical" evidence="1">
    <location>
        <begin position="206"/>
        <end position="225"/>
    </location>
</feature>
<keyword evidence="1" id="KW-0812">Transmembrane</keyword>
<feature type="transmembrane region" description="Helical" evidence="1">
    <location>
        <begin position="470"/>
        <end position="492"/>
    </location>
</feature>
<sequence length="748" mass="79486">MSGTSAETLLDHPVVIRVAGDDNAGFYRPRPGFGPGTGPGGLLIEAYRWGALTAGSAVRTLSLLFLLPFMLVNLAVWTRPPTGGTGGIIGPVCRLLAATLTAAFVLSIVGVSVDLVGWQCVPYHPCIRGRGYLSWLAHLPLGPRLALLALVPIAALRLLWWLGARSSRAFEAFPADSGQERTGGGEDRIDRPGFWNDVLVVQRLRAIHVAVGVGVLDVILLGAQIRLRPTTVAYVLLVSACGLLAACVLLLCLPARRSEAGPGRGPVDLRGIRTLRRYSTTLTVLALAYTVVPLEPQPPRAQLPGYEGMVAGLIAMQAALLVVLTATTLHQRRRSADPAAIWLGGLASPVLAAAAVAAAYGFSAALVYRVADFLDRAEIPNPARPNVAGAPPLEPPVSYRWAALTGLVAVLLVAVTALWRIVVTRHRRRRAAEEVVRRDFPDPPPEALPRLAAVREVVARAAVAEKLGSVFVVFLVLSLLGVLAVALDLFGIGPSKLSTILSGTNGSASSVLAVVTDVGMYVIGLVAVGVLVLGLFSYRSEDTRRTVAVIWDLGTFWPRTVHPFAPPCYAERAVPELAKRVAGLTGGGGVIMSGHSHGSVLAAATLLQLPAEVLSRVALLTHGSPLHRIYARLCPAFLGDSVLYELGDRIGWRWVNLWRDTDPVGGPLFSTHRPDEPAAVPGPAGTVDRRLRDPRAIVVDPEDTVPPPIQQHWPYHTDEAYAAAVRELAARLDQPGPVPGHRADVRGG</sequence>
<evidence type="ECO:0000256" key="1">
    <source>
        <dbReference type="SAM" id="Phobius"/>
    </source>
</evidence>
<feature type="transmembrane region" description="Helical" evidence="1">
    <location>
        <begin position="341"/>
        <end position="368"/>
    </location>
</feature>
<accession>A0ABY7ZI95</accession>
<gene>
    <name evidence="2" type="ORF">PVK37_19745</name>
</gene>
<keyword evidence="1" id="KW-0472">Membrane</keyword>
<feature type="transmembrane region" description="Helical" evidence="1">
    <location>
        <begin position="231"/>
        <end position="254"/>
    </location>
</feature>
<dbReference type="Proteomes" id="UP001219605">
    <property type="component" value="Chromosome"/>
</dbReference>
<reference evidence="2 3" key="1">
    <citation type="submission" date="2023-02" db="EMBL/GenBank/DDBJ databases">
        <authorList>
            <person name="Mo P."/>
        </authorList>
    </citation>
    <scope>NUCLEOTIDE SEQUENCE [LARGE SCALE GENOMIC DNA]</scope>
    <source>
        <strain evidence="2 3">HUAS 3</strain>
    </source>
</reference>
<feature type="transmembrane region" description="Helical" evidence="1">
    <location>
        <begin position="401"/>
        <end position="422"/>
    </location>
</feature>